<dbReference type="Proteomes" id="UP000178606">
    <property type="component" value="Unassembled WGS sequence"/>
</dbReference>
<protein>
    <submittedName>
        <fullName evidence="1">Uncharacterized protein</fullName>
    </submittedName>
</protein>
<gene>
    <name evidence="1" type="ORF">A3F84_07130</name>
</gene>
<evidence type="ECO:0000313" key="2">
    <source>
        <dbReference type="Proteomes" id="UP000178606"/>
    </source>
</evidence>
<organism evidence="1 2">
    <name type="scientific">Handelsmanbacteria sp. (strain RIFCSPLOWO2_12_FULL_64_10)</name>
    <dbReference type="NCBI Taxonomy" id="1817868"/>
    <lineage>
        <taxon>Bacteria</taxon>
        <taxon>Candidatus Handelsmaniibacteriota</taxon>
    </lineage>
</organism>
<dbReference type="EMBL" id="MFKF01000402">
    <property type="protein sequence ID" value="OGG44506.1"/>
    <property type="molecule type" value="Genomic_DNA"/>
</dbReference>
<accession>A0A1F6C5S5</accession>
<sequence>MSIQTEKDLEQRVRAYLKFHYGLDTVSMKVKGNTVKEGEGILHVACTVKGSLERWVIFENGEVASPPSAIEIRE</sequence>
<evidence type="ECO:0000313" key="1">
    <source>
        <dbReference type="EMBL" id="OGG44506.1"/>
    </source>
</evidence>
<name>A0A1F6C5S5_HANXR</name>
<comment type="caution">
    <text evidence="1">The sequence shown here is derived from an EMBL/GenBank/DDBJ whole genome shotgun (WGS) entry which is preliminary data.</text>
</comment>
<reference evidence="1 2" key="1">
    <citation type="journal article" date="2016" name="Nat. Commun.">
        <title>Thousands of microbial genomes shed light on interconnected biogeochemical processes in an aquifer system.</title>
        <authorList>
            <person name="Anantharaman K."/>
            <person name="Brown C.T."/>
            <person name="Hug L.A."/>
            <person name="Sharon I."/>
            <person name="Castelle C.J."/>
            <person name="Probst A.J."/>
            <person name="Thomas B.C."/>
            <person name="Singh A."/>
            <person name="Wilkins M.J."/>
            <person name="Karaoz U."/>
            <person name="Brodie E.L."/>
            <person name="Williams K.H."/>
            <person name="Hubbard S.S."/>
            <person name="Banfield J.F."/>
        </authorList>
    </citation>
    <scope>NUCLEOTIDE SEQUENCE [LARGE SCALE GENOMIC DNA]</scope>
    <source>
        <strain evidence="2">RIFCSPLOWO2_12_FULL_64_10</strain>
    </source>
</reference>
<proteinExistence type="predicted"/>
<dbReference type="AlphaFoldDB" id="A0A1F6C5S5"/>